<name>A0ABM9Y9S8_YERMW</name>
<evidence type="ECO:0000313" key="1">
    <source>
        <dbReference type="EMBL" id="EEQ10582.1"/>
    </source>
</evidence>
<reference evidence="1" key="1">
    <citation type="submission" date="2008-12" db="EMBL/GenBank/DDBJ databases">
        <title>Annotation of the Yersinia mollaretii ATCC 43969 genome.</title>
        <authorList>
            <person name="Read T.D."/>
            <person name="Akmal A."/>
            <person name="Bishop-Lilly K."/>
            <person name="Chen P.E."/>
            <person name="Cook C."/>
            <person name="Kiley M.P."/>
            <person name="Lentz S."/>
            <person name="Mateczun A."/>
            <person name="Nagarajan N."/>
            <person name="Nolan N."/>
            <person name="Osborne B.I."/>
            <person name="Pop M."/>
            <person name="Sozhamannan S."/>
            <person name="Stewart A.C."/>
            <person name="Sulakvelidze A."/>
            <person name="Thomason B."/>
            <person name="Willner K."/>
            <person name="Zwick M.E."/>
        </authorList>
    </citation>
    <scope>NUCLEOTIDE SEQUENCE [LARGE SCALE GENOMIC DNA]</scope>
    <source>
        <strain evidence="1">ATCC 43969</strain>
    </source>
</reference>
<accession>A0ABM9Y9S8</accession>
<dbReference type="EMBL" id="AALD02000016">
    <property type="protein sequence ID" value="EEQ10582.1"/>
    <property type="molecule type" value="Genomic_DNA"/>
</dbReference>
<evidence type="ECO:0000313" key="2">
    <source>
        <dbReference type="Proteomes" id="UP000003027"/>
    </source>
</evidence>
<protein>
    <submittedName>
        <fullName evidence="1">Uncharacterized protein</fullName>
    </submittedName>
</protein>
<comment type="caution">
    <text evidence="1">The sequence shown here is derived from an EMBL/GenBank/DDBJ whole genome shotgun (WGS) entry which is preliminary data.</text>
</comment>
<proteinExistence type="predicted"/>
<dbReference type="Proteomes" id="UP000003027">
    <property type="component" value="Unassembled WGS sequence"/>
</dbReference>
<sequence>MNFYVKKSTVNNKTPSLISSKQQLFANKIRKFEDANQIGYCRN</sequence>
<organism evidence="1 2">
    <name type="scientific">Yersinia mollaretii (strain ATCC 43969 / DSM 18520 / CIP 103324 / CNY 7263 / WAIP 204)</name>
    <dbReference type="NCBI Taxonomy" id="349967"/>
    <lineage>
        <taxon>Bacteria</taxon>
        <taxon>Pseudomonadati</taxon>
        <taxon>Pseudomonadota</taxon>
        <taxon>Gammaproteobacteria</taxon>
        <taxon>Enterobacterales</taxon>
        <taxon>Yersiniaceae</taxon>
        <taxon>Yersinia</taxon>
    </lineage>
</organism>
<gene>
    <name evidence="1" type="ORF">ymoll0001_18700</name>
</gene>
<keyword evidence="2" id="KW-1185">Reference proteome</keyword>